<dbReference type="Gramene" id="OE9A035935T1">
    <property type="protein sequence ID" value="OE9A035935C1"/>
    <property type="gene ID" value="OE9A035935"/>
</dbReference>
<proteinExistence type="predicted"/>
<evidence type="ECO:0000313" key="1">
    <source>
        <dbReference type="EMBL" id="CAA2986020.1"/>
    </source>
</evidence>
<protein>
    <submittedName>
        <fullName evidence="1">Casein kinase 1 HD16</fullName>
    </submittedName>
</protein>
<gene>
    <name evidence="1" type="ORF">OLEA9_A035935</name>
</gene>
<keyword evidence="1" id="KW-0418">Kinase</keyword>
<sequence>MMPKLSNKAHRLERLGDLQPAHQPNNQEENFLALAQNGTRKRRRGKGNTAAIAKMPSEVKPMRPTIAGRGRGIRSIVLDLELPCEVLPYIAFNRREGIAGKKIAMDAGASVDKIEGVEEEASTAFRWKGASGQHIEYDRRPDIFRFVELTSALDEAVDYTLINSICKGTIR</sequence>
<dbReference type="GO" id="GO:0016301">
    <property type="term" value="F:kinase activity"/>
    <property type="evidence" value="ECO:0007669"/>
    <property type="project" value="UniProtKB-KW"/>
</dbReference>
<dbReference type="Proteomes" id="UP000594638">
    <property type="component" value="Unassembled WGS sequence"/>
</dbReference>
<organism evidence="1 2">
    <name type="scientific">Olea europaea subsp. europaea</name>
    <dbReference type="NCBI Taxonomy" id="158383"/>
    <lineage>
        <taxon>Eukaryota</taxon>
        <taxon>Viridiplantae</taxon>
        <taxon>Streptophyta</taxon>
        <taxon>Embryophyta</taxon>
        <taxon>Tracheophyta</taxon>
        <taxon>Spermatophyta</taxon>
        <taxon>Magnoliopsida</taxon>
        <taxon>eudicotyledons</taxon>
        <taxon>Gunneridae</taxon>
        <taxon>Pentapetalae</taxon>
        <taxon>asterids</taxon>
        <taxon>lamiids</taxon>
        <taxon>Lamiales</taxon>
        <taxon>Oleaceae</taxon>
        <taxon>Oleeae</taxon>
        <taxon>Olea</taxon>
    </lineage>
</organism>
<evidence type="ECO:0000313" key="2">
    <source>
        <dbReference type="Proteomes" id="UP000594638"/>
    </source>
</evidence>
<name>A0A8S0S3T5_OLEEU</name>
<accession>A0A8S0S3T5</accession>
<comment type="caution">
    <text evidence="1">The sequence shown here is derived from an EMBL/GenBank/DDBJ whole genome shotgun (WGS) entry which is preliminary data.</text>
</comment>
<reference evidence="1 2" key="1">
    <citation type="submission" date="2019-12" db="EMBL/GenBank/DDBJ databases">
        <authorList>
            <person name="Alioto T."/>
            <person name="Alioto T."/>
            <person name="Gomez Garrido J."/>
        </authorList>
    </citation>
    <scope>NUCLEOTIDE SEQUENCE [LARGE SCALE GENOMIC DNA]</scope>
</reference>
<dbReference type="EMBL" id="CACTIH010003837">
    <property type="protein sequence ID" value="CAA2986020.1"/>
    <property type="molecule type" value="Genomic_DNA"/>
</dbReference>
<dbReference type="OrthoDB" id="10631431at2759"/>
<keyword evidence="1" id="KW-0808">Transferase</keyword>
<keyword evidence="2" id="KW-1185">Reference proteome</keyword>
<dbReference type="AlphaFoldDB" id="A0A8S0S3T5"/>